<reference evidence="1" key="1">
    <citation type="submission" date="2020-02" db="EMBL/GenBank/DDBJ databases">
        <title>Unexpected conservation and global transmission of agrobacterial virulence plasmids.</title>
        <authorList>
            <person name="Weisberg A.J."/>
            <person name="Davis E.W. II"/>
            <person name="Tabima J.R."/>
            <person name="Belcher M.S."/>
            <person name="Miller M."/>
            <person name="Kuo C.-H."/>
            <person name="Loper J.E."/>
            <person name="Grunwald N.J."/>
            <person name="Putnam M.L."/>
            <person name="Chang J.H."/>
        </authorList>
    </citation>
    <scope>NUCLEOTIDE SEQUENCE</scope>
    <source>
        <strain evidence="1">W2/73</strain>
    </source>
</reference>
<protein>
    <submittedName>
        <fullName evidence="1">Uncharacterized protein</fullName>
    </submittedName>
</protein>
<name>A0AAE7URW3_9HYPH</name>
<sequence>MTVDDGFPSRLEQIDLPLVLKGTLTQGHPKPGMKPAGMDAEQAAHHSHRKLLLMLGNERVIHFASLARYAVAFLICALLSDTRQLLLKLPDLFGLVVTLFLTAKKNFFFHS</sequence>
<organism evidence="1 2">
    <name type="scientific">Agrobacterium rubi</name>
    <dbReference type="NCBI Taxonomy" id="28099"/>
    <lineage>
        <taxon>Bacteria</taxon>
        <taxon>Pseudomonadati</taxon>
        <taxon>Pseudomonadota</taxon>
        <taxon>Alphaproteobacteria</taxon>
        <taxon>Hyphomicrobiales</taxon>
        <taxon>Rhizobiaceae</taxon>
        <taxon>Rhizobium/Agrobacterium group</taxon>
        <taxon>Agrobacterium</taxon>
    </lineage>
</organism>
<proteinExistence type="predicted"/>
<dbReference type="AlphaFoldDB" id="A0AAE7URW3"/>
<dbReference type="EMBL" id="CP049207">
    <property type="protein sequence ID" value="QTG01842.1"/>
    <property type="molecule type" value="Genomic_DNA"/>
</dbReference>
<accession>A0AAE7URW3</accession>
<evidence type="ECO:0000313" key="1">
    <source>
        <dbReference type="EMBL" id="QTG01842.1"/>
    </source>
</evidence>
<dbReference type="KEGG" id="arui:G6M88_15305"/>
<gene>
    <name evidence="1" type="ORF">G6M88_15305</name>
</gene>
<evidence type="ECO:0000313" key="2">
    <source>
        <dbReference type="Proteomes" id="UP000663912"/>
    </source>
</evidence>
<dbReference type="Proteomes" id="UP000663912">
    <property type="component" value="Chromosome 2"/>
</dbReference>